<gene>
    <name evidence="2" type="ORF">DWY29_16385</name>
</gene>
<dbReference type="SUPFAM" id="SSF52200">
    <property type="entry name" value="Toll/Interleukin receptor TIR domain"/>
    <property type="match status" value="1"/>
</dbReference>
<dbReference type="Proteomes" id="UP000285820">
    <property type="component" value="Unassembled WGS sequence"/>
</dbReference>
<dbReference type="InterPro" id="IPR035897">
    <property type="entry name" value="Toll_tir_struct_dom_sf"/>
</dbReference>
<comment type="caution">
    <text evidence="2">The sequence shown here is derived from an EMBL/GenBank/DDBJ whole genome shotgun (WGS) entry which is preliminary data.</text>
</comment>
<sequence>MKLKLIIDNMQSLINKKENLSMEKLMNIFISFSGAARDEFAIKFLNFYNQYGLHCWYDQHELFLGDKLEEMIIQKGIESASYCILIINQAYLSRNWPCQEAIKLYEQLEIKKDSTIFPILLDITKEDVQNSQLNFLLNIKYQFLHTGESITHIGLQILNRIFHDIAAQYKFKTINDSLYYFKRLTLYGNIDIYNALSIVNNFDETNYKDKAILLICLTRLFGNIEYQKALNKISYIIYDNQPITFDMYKIVESIFLINASIFAV</sequence>
<evidence type="ECO:0000313" key="2">
    <source>
        <dbReference type="EMBL" id="RGR64174.1"/>
    </source>
</evidence>
<feature type="domain" description="TIR" evidence="1">
    <location>
        <begin position="24"/>
        <end position="165"/>
    </location>
</feature>
<dbReference type="PROSITE" id="PS50104">
    <property type="entry name" value="TIR"/>
    <property type="match status" value="1"/>
</dbReference>
<protein>
    <submittedName>
        <fullName evidence="2">TIR domain-containing protein</fullName>
    </submittedName>
</protein>
<name>A0A412FAY3_9FIRM</name>
<dbReference type="GO" id="GO:0007165">
    <property type="term" value="P:signal transduction"/>
    <property type="evidence" value="ECO:0007669"/>
    <property type="project" value="InterPro"/>
</dbReference>
<dbReference type="EMBL" id="QRUN01000046">
    <property type="protein sequence ID" value="RGR64174.1"/>
    <property type="molecule type" value="Genomic_DNA"/>
</dbReference>
<evidence type="ECO:0000259" key="1">
    <source>
        <dbReference type="PROSITE" id="PS50104"/>
    </source>
</evidence>
<organism evidence="2 3">
    <name type="scientific">Roseburia inulinivorans</name>
    <dbReference type="NCBI Taxonomy" id="360807"/>
    <lineage>
        <taxon>Bacteria</taxon>
        <taxon>Bacillati</taxon>
        <taxon>Bacillota</taxon>
        <taxon>Clostridia</taxon>
        <taxon>Lachnospirales</taxon>
        <taxon>Lachnospiraceae</taxon>
        <taxon>Roseburia</taxon>
    </lineage>
</organism>
<dbReference type="InterPro" id="IPR000157">
    <property type="entry name" value="TIR_dom"/>
</dbReference>
<evidence type="ECO:0000313" key="3">
    <source>
        <dbReference type="Proteomes" id="UP000285820"/>
    </source>
</evidence>
<proteinExistence type="predicted"/>
<reference evidence="2 3" key="1">
    <citation type="submission" date="2018-08" db="EMBL/GenBank/DDBJ databases">
        <title>A genome reference for cultivated species of the human gut microbiota.</title>
        <authorList>
            <person name="Zou Y."/>
            <person name="Xue W."/>
            <person name="Luo G."/>
        </authorList>
    </citation>
    <scope>NUCLEOTIDE SEQUENCE [LARGE SCALE GENOMIC DNA]</scope>
    <source>
        <strain evidence="2 3">AF24-4</strain>
    </source>
</reference>
<dbReference type="Pfam" id="PF13676">
    <property type="entry name" value="TIR_2"/>
    <property type="match status" value="1"/>
</dbReference>
<dbReference type="AlphaFoldDB" id="A0A412FAY3"/>
<dbReference type="Gene3D" id="3.40.50.10140">
    <property type="entry name" value="Toll/interleukin-1 receptor homology (TIR) domain"/>
    <property type="match status" value="1"/>
</dbReference>
<accession>A0A412FAY3</accession>